<feature type="transmembrane region" description="Helical" evidence="8">
    <location>
        <begin position="126"/>
        <end position="149"/>
    </location>
</feature>
<dbReference type="Pfam" id="PF07766">
    <property type="entry name" value="LETM1_RBD"/>
    <property type="match status" value="1"/>
</dbReference>
<keyword evidence="2 8" id="KW-0812">Transmembrane</keyword>
<feature type="domain" description="Letm1 RBD" evidence="9">
    <location>
        <begin position="170"/>
        <end position="351"/>
    </location>
</feature>
<sequence length="351" mass="41359">MYKAISRILVRGRRSELLRCSVTHRDVVTAEDRSGKPSKVANLKKYWLDKYVNYIKNYERTLEKKFPRTMQVYRVFSVGSKDVYTDVRTCFSTYTSMIKHGNDIMDSFTLKELQLMHTLPKDLRKLLPVFLLSAIPFANYIIFPLAFYFPRYLLTSHYWTLQQKLEFMLYDHKRRLWHNKPLFRCMQTEFGTIKDQKLRMKWQDAIACLGSGTHPSTKDIIACCELFSGPPYSLNALKRKHLKELLAIHGMPVWRPFKRKRLMERGMLILRMDRAIVREGGVKAMSNEAMRWALSFRGVNPANMSLESMRNWLEQWLEVSAIVDTNNISLLLHSPILLAYNHSTNWILIYS</sequence>
<dbReference type="OMA" id="EGGVHNM"/>
<dbReference type="STRING" id="2015173.A0A026WLA7"/>
<reference evidence="10 11" key="1">
    <citation type="journal article" date="2014" name="Curr. Biol.">
        <title>The genome of the clonal raider ant Cerapachys biroi.</title>
        <authorList>
            <person name="Oxley P.R."/>
            <person name="Ji L."/>
            <person name="Fetter-Pruneda I."/>
            <person name="McKenzie S.K."/>
            <person name="Li C."/>
            <person name="Hu H."/>
            <person name="Zhang G."/>
            <person name="Kronauer D.J."/>
        </authorList>
    </citation>
    <scope>NUCLEOTIDE SEQUENCE [LARGE SCALE GENOMIC DNA]</scope>
</reference>
<evidence type="ECO:0000256" key="5">
    <source>
        <dbReference type="ARBA" id="ARBA00023128"/>
    </source>
</evidence>
<dbReference type="PANTHER" id="PTHR14009">
    <property type="entry name" value="LEUCINE ZIPPER-EF-HAND CONTAINING TRANSMEMBRANE PROTEIN"/>
    <property type="match status" value="1"/>
</dbReference>
<keyword evidence="5 7" id="KW-0496">Mitochondrion</keyword>
<comment type="subcellular location">
    <subcellularLocation>
        <location evidence="1">Mitochondrion inner membrane</location>
        <topology evidence="1">Single-pass membrane protein</topology>
    </subcellularLocation>
</comment>
<organism evidence="10 11">
    <name type="scientific">Ooceraea biroi</name>
    <name type="common">Clonal raider ant</name>
    <name type="synonym">Cerapachys biroi</name>
    <dbReference type="NCBI Taxonomy" id="2015173"/>
    <lineage>
        <taxon>Eukaryota</taxon>
        <taxon>Metazoa</taxon>
        <taxon>Ecdysozoa</taxon>
        <taxon>Arthropoda</taxon>
        <taxon>Hexapoda</taxon>
        <taxon>Insecta</taxon>
        <taxon>Pterygota</taxon>
        <taxon>Neoptera</taxon>
        <taxon>Endopterygota</taxon>
        <taxon>Hymenoptera</taxon>
        <taxon>Apocrita</taxon>
        <taxon>Aculeata</taxon>
        <taxon>Formicoidea</taxon>
        <taxon>Formicidae</taxon>
        <taxon>Dorylinae</taxon>
        <taxon>Ooceraea</taxon>
    </lineage>
</organism>
<protein>
    <submittedName>
        <fullName evidence="10">LETM1 domain-containing protein</fullName>
    </submittedName>
</protein>
<evidence type="ECO:0000313" key="11">
    <source>
        <dbReference type="Proteomes" id="UP000053097"/>
    </source>
</evidence>
<dbReference type="EMBL" id="KK107154">
    <property type="protein sequence ID" value="EZA56837.1"/>
    <property type="molecule type" value="Genomic_DNA"/>
</dbReference>
<dbReference type="PANTHER" id="PTHR14009:SF13">
    <property type="entry name" value="LETM1 DOMAIN-CONTAINING PROTEIN 1"/>
    <property type="match status" value="1"/>
</dbReference>
<evidence type="ECO:0000256" key="3">
    <source>
        <dbReference type="ARBA" id="ARBA00022792"/>
    </source>
</evidence>
<evidence type="ECO:0000313" key="10">
    <source>
        <dbReference type="EMBL" id="EZA56837.1"/>
    </source>
</evidence>
<dbReference type="GO" id="GO:0005743">
    <property type="term" value="C:mitochondrial inner membrane"/>
    <property type="evidence" value="ECO:0007669"/>
    <property type="project" value="UniProtKB-SubCell"/>
</dbReference>
<evidence type="ECO:0000259" key="9">
    <source>
        <dbReference type="PROSITE" id="PS51758"/>
    </source>
</evidence>
<dbReference type="InterPro" id="IPR044202">
    <property type="entry name" value="LETM1/MDM38-like"/>
</dbReference>
<keyword evidence="4 8" id="KW-1133">Transmembrane helix</keyword>
<dbReference type="AlphaFoldDB" id="A0A026WLA7"/>
<evidence type="ECO:0000256" key="4">
    <source>
        <dbReference type="ARBA" id="ARBA00022989"/>
    </source>
</evidence>
<evidence type="ECO:0000256" key="1">
    <source>
        <dbReference type="ARBA" id="ARBA00004434"/>
    </source>
</evidence>
<dbReference type="OrthoDB" id="73691at2759"/>
<evidence type="ECO:0000256" key="8">
    <source>
        <dbReference type="SAM" id="Phobius"/>
    </source>
</evidence>
<keyword evidence="11" id="KW-1185">Reference proteome</keyword>
<dbReference type="PROSITE" id="PS51758">
    <property type="entry name" value="LETM1_RBD"/>
    <property type="match status" value="1"/>
</dbReference>
<keyword evidence="6 8" id="KW-0472">Membrane</keyword>
<evidence type="ECO:0000256" key="2">
    <source>
        <dbReference type="ARBA" id="ARBA00022692"/>
    </source>
</evidence>
<gene>
    <name evidence="10" type="ORF">X777_02688</name>
</gene>
<name>A0A026WLA7_OOCBI</name>
<proteinExistence type="predicted"/>
<keyword evidence="3" id="KW-0999">Mitochondrion inner membrane</keyword>
<evidence type="ECO:0000256" key="7">
    <source>
        <dbReference type="PROSITE-ProRule" id="PRU01094"/>
    </source>
</evidence>
<dbReference type="InterPro" id="IPR033122">
    <property type="entry name" value="LETM1-like_RBD"/>
</dbReference>
<dbReference type="GO" id="GO:0030003">
    <property type="term" value="P:intracellular monoatomic cation homeostasis"/>
    <property type="evidence" value="ECO:0007669"/>
    <property type="project" value="TreeGrafter"/>
</dbReference>
<dbReference type="GO" id="GO:0043022">
    <property type="term" value="F:ribosome binding"/>
    <property type="evidence" value="ECO:0007669"/>
    <property type="project" value="InterPro"/>
</dbReference>
<evidence type="ECO:0000256" key="6">
    <source>
        <dbReference type="ARBA" id="ARBA00023136"/>
    </source>
</evidence>
<dbReference type="Proteomes" id="UP000053097">
    <property type="component" value="Unassembled WGS sequence"/>
</dbReference>
<accession>A0A026WLA7</accession>